<keyword evidence="2" id="KW-1133">Transmembrane helix</keyword>
<feature type="transmembrane region" description="Helical" evidence="2">
    <location>
        <begin position="25"/>
        <end position="54"/>
    </location>
</feature>
<protein>
    <submittedName>
        <fullName evidence="3">Uncharacterized protein</fullName>
    </submittedName>
</protein>
<feature type="compositionally biased region" description="Basic and acidic residues" evidence="1">
    <location>
        <begin position="79"/>
        <end position="102"/>
    </location>
</feature>
<name>A0ABR1VNL3_9PEZI</name>
<dbReference type="EMBL" id="JAQQWM010000003">
    <property type="protein sequence ID" value="KAK8071795.1"/>
    <property type="molecule type" value="Genomic_DNA"/>
</dbReference>
<feature type="region of interest" description="Disordered" evidence="1">
    <location>
        <begin position="61"/>
        <end position="102"/>
    </location>
</feature>
<accession>A0ABR1VNL3</accession>
<keyword evidence="4" id="KW-1185">Reference proteome</keyword>
<evidence type="ECO:0000313" key="3">
    <source>
        <dbReference type="EMBL" id="KAK8071795.1"/>
    </source>
</evidence>
<keyword evidence="2" id="KW-0472">Membrane</keyword>
<proteinExistence type="predicted"/>
<gene>
    <name evidence="3" type="ORF">PG996_005143</name>
</gene>
<dbReference type="Proteomes" id="UP001446871">
    <property type="component" value="Unassembled WGS sequence"/>
</dbReference>
<organism evidence="3 4">
    <name type="scientific">Apiospora saccharicola</name>
    <dbReference type="NCBI Taxonomy" id="335842"/>
    <lineage>
        <taxon>Eukaryota</taxon>
        <taxon>Fungi</taxon>
        <taxon>Dikarya</taxon>
        <taxon>Ascomycota</taxon>
        <taxon>Pezizomycotina</taxon>
        <taxon>Sordariomycetes</taxon>
        <taxon>Xylariomycetidae</taxon>
        <taxon>Amphisphaeriales</taxon>
        <taxon>Apiosporaceae</taxon>
        <taxon>Apiospora</taxon>
    </lineage>
</organism>
<evidence type="ECO:0000256" key="2">
    <source>
        <dbReference type="SAM" id="Phobius"/>
    </source>
</evidence>
<reference evidence="3 4" key="1">
    <citation type="submission" date="2023-01" db="EMBL/GenBank/DDBJ databases">
        <title>Analysis of 21 Apiospora genomes using comparative genomics revels a genus with tremendous synthesis potential of carbohydrate active enzymes and secondary metabolites.</title>
        <authorList>
            <person name="Sorensen T."/>
        </authorList>
    </citation>
    <scope>NUCLEOTIDE SEQUENCE [LARGE SCALE GENOMIC DNA]</scope>
    <source>
        <strain evidence="3 4">CBS 83171</strain>
    </source>
</reference>
<evidence type="ECO:0000256" key="1">
    <source>
        <dbReference type="SAM" id="MobiDB-lite"/>
    </source>
</evidence>
<comment type="caution">
    <text evidence="3">The sequence shown here is derived from an EMBL/GenBank/DDBJ whole genome shotgun (WGS) entry which is preliminary data.</text>
</comment>
<evidence type="ECO:0000313" key="4">
    <source>
        <dbReference type="Proteomes" id="UP001446871"/>
    </source>
</evidence>
<keyword evidence="2" id="KW-0812">Transmembrane</keyword>
<sequence>MDTTFSNYQGHPPDDTWPGKTFMNYFTLAVSLIVVAIPVGFVLLHFALCADVYLDARERARRRDEVRAGQAQRQSGGGREQDLERNGDGDGDPRRRDWHHWFGTDATESSRLLPSVYEGASSDAD</sequence>